<evidence type="ECO:0000256" key="24">
    <source>
        <dbReference type="ARBA" id="ARBA00047332"/>
    </source>
</evidence>
<dbReference type="GO" id="GO:0044423">
    <property type="term" value="C:virion component"/>
    <property type="evidence" value="ECO:0007669"/>
    <property type="project" value="UniProtKB-KW"/>
</dbReference>
<dbReference type="InterPro" id="IPR025786">
    <property type="entry name" value="Mononega_L_MeTrfase"/>
</dbReference>
<dbReference type="PIRSF" id="PIRSF037546">
    <property type="entry name" value="RNA_pol_RhabdoV_sub"/>
    <property type="match status" value="1"/>
</dbReference>
<keyword evidence="6" id="KW-0489">Methyltransferase</keyword>
<protein>
    <recommendedName>
        <fullName evidence="23">Replicase</fullName>
        <ecNumber evidence="21">2.1.1.375</ecNumber>
        <ecNumber evidence="3">2.7.7.48</ecNumber>
        <ecNumber evidence="4">2.7.7.88</ecNumber>
    </recommendedName>
    <alternativeName>
        <fullName evidence="22">Transcriptase</fullName>
    </alternativeName>
</protein>
<evidence type="ECO:0000256" key="19">
    <source>
        <dbReference type="ARBA" id="ARBA00024494"/>
    </source>
</evidence>
<keyword evidence="12" id="KW-0378">Hydrolase</keyword>
<dbReference type="InterPro" id="IPR048397">
    <property type="entry name" value="Methyltrans_Mon_CD"/>
</dbReference>
<keyword evidence="10" id="KW-0548">Nucleotidyltransferase</keyword>
<dbReference type="EC" id="2.1.1.375" evidence="21"/>
<keyword evidence="7" id="KW-0507">mRNA processing</keyword>
<comment type="catalytic activity">
    <reaction evidence="25">
        <text>a 5'-end (5'-triphosphoguanosine)-adenylyl-adenylyl-cytidylyl-adenosine in mRNA + 2 S-adenosyl-L-methionine = a 5'-end (N(7)-methyl 5'-triphosphoguanosine)-(2'-O-methyladenylyl)-adenylyl-cytidylyl-adenosine in mRNA + 2 S-adenosyl-L-homocysteine + H(+)</text>
        <dbReference type="Rhea" id="RHEA:65376"/>
        <dbReference type="Rhea" id="RHEA-COMP:16797"/>
        <dbReference type="Rhea" id="RHEA-COMP:16798"/>
        <dbReference type="ChEBI" id="CHEBI:15378"/>
        <dbReference type="ChEBI" id="CHEBI:57856"/>
        <dbReference type="ChEBI" id="CHEBI:59789"/>
        <dbReference type="ChEBI" id="CHEBI:156483"/>
        <dbReference type="ChEBI" id="CHEBI:156484"/>
        <dbReference type="EC" id="2.1.1.375"/>
    </reaction>
</comment>
<dbReference type="InterPro" id="IPR039530">
    <property type="entry name" value="L_methyltransferase_rhabdo"/>
</dbReference>
<evidence type="ECO:0000256" key="4">
    <source>
        <dbReference type="ARBA" id="ARBA00012582"/>
    </source>
</evidence>
<sequence>MDMTNDLFESEIATSNDPDYETEGCSIFKEPQMEFLNNVDYSLNSPLIIDELDSFIKYIQVNKIESRWDEKIWSKRRRDLLPYIQKPLLQPCSNFYHWFGRINLSQVNSSEFKLFLKVVNEDSKETFEVVKSFFRGWLKKIVDYKNKDMIDEGTLKWGSLFFDLHKVTIFLNAESIIEIRNICDNMEECELDKYNVKKYTSKIFGVIILSHGFIYFVRHHRIIDRNTLLMMKDCYVARFQTCFALQNRHDNRYDALSLNRIQLLYKYGDIVFSKIGEISFKMIKILEPSCNLQLTHLAHKYRPLIPDFPNFEQHVLKAQKEMIALTPSCNQFFQLIKNTQSVYDILLFYSSFRHWGHPYIDYQKGLIKLHTQVTMKKMIDREYVESLASDLAFKVLQRKFQETKTWYVDSSLMENTHQLYPFIKENIWPTPDVIANFGDNWHLLPLIKCFEVPDVIDPTLIYSDKSHSMTKKEVKQYMLRNPNKAIPSKKVLKTLLEKEATNWPVFLQEINDVGLNDDDLIIGLKAKEREIKPEGRFFSLMSWRLRDYFVFTEYLIKTYYVPLFYELTMADDLTTVMRKMMENSSGQGLSHYDDITIANHIDYEKWNNHQRKESNAPIFKVMGQFLGYPNLFVRTHEFFESSLIYYNMRGDLMTIKNNQIVNRTSTLVCWNGQAGGLEGLRQKGWSVVNLLVVNRESQYRNTFVKCLIQGDNQVICTQYHLRKTRNQEELIENLKYVVLNNNHILENIERGTTKLGLIINKDETMQSADYLNYGKVPVFRGNILGLETKRWSRVTCVTNDQLPTMANVMATVTSNALTVSHFSTSPINPICHLNFLGNFVRRLIELHNPALRNSMSKSLINHTLDSKNYKIGVLYLDPSLGGICGCSLTRFLMRLFPDPITEGLSFFKIVHDHTSDNEIKNLMISFGNPKLVEYRDHHLSKLIEDPLSLNIPKGISSTTMLKNEIKKNLILNVGSIQNHIIKDVTKNYEIESAKLLSFLGSIRPRFPRFLSEFKAATYLGLTDSLISLFQNSKTIRNLFSFRLRKELDHIIVRSEIIGLSSLFNHSSKQNHLKRMWICSSHKADQLRMSSWATPILGATVPHPIELLNKFNLINPDCQFCTETFPSNLYVSTLIPSGMDIDNFRKGPYPAYLGSKTSETTSILQPWERETKIPLIQRASRLRSAIGWFIDPGSHLAQSIYDNLKSLTGEDWSNSVEGFKRTGSALHRFSCSRQSAGGFIAESPIKSTYMISTTNTLSELGSKNYDFIFQTLLLYTEITCGELHENNLNNGYYHFHLSCTKCLREIDEPILNTVTSANYRDVHLILDKWKPSNAAWSVEKKLHKLKEGNWNKLSVEAKSYHIGRGEGFLFGELTLTHSKHADDSSIFPLSLVGKICPQNYSMGLVSGLLHAGILNTIYRRSIISARRLKETGVGTVIYLIDRLSKNPNIINIWRNNSFESLFTTIPHKIPTSYPTSNTDFGTLGRNYLKHCYLKMNFMSLQFNNSRSELWIFSDLNQVQVVSLMLIASKLISILGWGVFSKHNLDQVKELRGIISNVRINNFNLTDTMKIDINQAKLVSSEIRHACRDMRTPDHFLTQPVNSSLQSEWKTELIVKAYVRPVFYQAIPDNQYVFYGVPQIQDPLISGLRQFQFATGSHYKIRGILSELKLNPNDVLIGGDGSGGISSCILRMYPLSRIIFNSLLDFSDVQLRGSNPSPPSAILGLMSEQHRCVNLMNVWKFPSDLSQSITWDYFKREIESHKLNIDLLIFDMEVTDLKTSKMIEENIRKYIFKISNGQVTLIYKTYLNYLLNPNLSCLNIFGPLFETIDVSYTEVTSSHSSEIYVICRGKKKSQFQNKYPLYGILRTHLSSHPGFQTKREEFLRAIQLKRYDFLQGIPRRFISDIYLDLATSLTSLGVFTGLSYEMSKFIVKHKSDTVTEGVYIFIISLNSILSITEGSKVSRNIPSDTIIQNIGILIVGFLNWYSYVREDFQLKLSVQKCIDHHFPFYWENSTQFHSYTHAWSPVKPYKSLKRIYLDNKLAAIGQVIRIFSRIFPSSLNPPDLKKLDKYLLKHNKNLTLKLFNNTTEIFSKIHELNKITEKHIYSHEVSISDRMYSHPWQM</sequence>
<dbReference type="InterPro" id="IPR017234">
    <property type="entry name" value="RNA-dir_pol_rhabdovirus"/>
</dbReference>
<keyword evidence="16" id="KW-0506">mRNA capping</keyword>
<keyword evidence="18" id="KW-0511">Multifunctional enzyme</keyword>
<dbReference type="EC" id="2.7.7.48" evidence="3"/>
<gene>
    <name evidence="29" type="primary">L</name>
</gene>
<comment type="catalytic activity">
    <reaction evidence="26">
        <text>GTP + H2O = GDP + phosphate + H(+)</text>
        <dbReference type="Rhea" id="RHEA:19669"/>
        <dbReference type="ChEBI" id="CHEBI:15377"/>
        <dbReference type="ChEBI" id="CHEBI:15378"/>
        <dbReference type="ChEBI" id="CHEBI:37565"/>
        <dbReference type="ChEBI" id="CHEBI:43474"/>
        <dbReference type="ChEBI" id="CHEBI:58189"/>
    </reaction>
</comment>
<evidence type="ECO:0000256" key="2">
    <source>
        <dbReference type="ARBA" id="ARBA00004328"/>
    </source>
</evidence>
<evidence type="ECO:0000256" key="10">
    <source>
        <dbReference type="ARBA" id="ARBA00022695"/>
    </source>
</evidence>
<evidence type="ECO:0000256" key="17">
    <source>
        <dbReference type="ARBA" id="ARBA00023200"/>
    </source>
</evidence>
<feature type="domain" description="RdRp catalytic" evidence="27">
    <location>
        <begin position="595"/>
        <end position="781"/>
    </location>
</feature>
<organism evidence="29">
    <name type="scientific">jopcycgri virus 1</name>
    <dbReference type="NCBI Taxonomy" id="2992924"/>
    <lineage>
        <taxon>Viruses</taxon>
        <taxon>Riboviria</taxon>
        <taxon>Orthornavirae</taxon>
        <taxon>Negarnaviricota</taxon>
        <taxon>Haploviricotina</taxon>
        <taxon>Monjiviricetes</taxon>
        <taxon>Mononegavirales</taxon>
        <taxon>Rhabdoviridae</taxon>
        <taxon>Alpharhabdovirinae</taxon>
        <taxon>Sigmavirus</taxon>
        <taxon>Sigmavirus jopcycgri</taxon>
    </lineage>
</organism>
<keyword evidence="8" id="KW-0808">Transferase</keyword>
<dbReference type="Pfam" id="PF21081">
    <property type="entry name" value="Methyltrans_Mon_3rd"/>
    <property type="match status" value="1"/>
</dbReference>
<dbReference type="Pfam" id="PF21080">
    <property type="entry name" value="Methyltrans_Mon_1st"/>
    <property type="match status" value="1"/>
</dbReference>
<dbReference type="GO" id="GO:0030430">
    <property type="term" value="C:host cell cytoplasm"/>
    <property type="evidence" value="ECO:0007669"/>
    <property type="project" value="UniProtKB-SubCell"/>
</dbReference>
<evidence type="ECO:0000256" key="8">
    <source>
        <dbReference type="ARBA" id="ARBA00022679"/>
    </source>
</evidence>
<dbReference type="GO" id="GO:0004482">
    <property type="term" value="F:mRNA 5'-cap (guanine-N7-)-methyltransferase activity"/>
    <property type="evidence" value="ECO:0007669"/>
    <property type="project" value="InterPro"/>
</dbReference>
<comment type="catalytic activity">
    <reaction evidence="19">
        <text>a 5'-end triphospho-adenylyl-adenylyl-cytidylyl-adenosine in mRNA + GDP + H(+) = a 5'-end (5'-triphosphoguanosine)-adenylyl-adenylyl-cytidylyl-adenosine in mRNA + diphosphate</text>
        <dbReference type="Rhea" id="RHEA:65436"/>
        <dbReference type="Rhea" id="RHEA-COMP:16797"/>
        <dbReference type="Rhea" id="RHEA-COMP:16799"/>
        <dbReference type="ChEBI" id="CHEBI:15378"/>
        <dbReference type="ChEBI" id="CHEBI:33019"/>
        <dbReference type="ChEBI" id="CHEBI:58189"/>
        <dbReference type="ChEBI" id="CHEBI:156484"/>
        <dbReference type="ChEBI" id="CHEBI:156503"/>
        <dbReference type="EC" id="2.7.7.88"/>
    </reaction>
</comment>
<evidence type="ECO:0000256" key="25">
    <source>
        <dbReference type="ARBA" id="ARBA00047370"/>
    </source>
</evidence>
<evidence type="ECO:0000256" key="12">
    <source>
        <dbReference type="ARBA" id="ARBA00022801"/>
    </source>
</evidence>
<evidence type="ECO:0000259" key="28">
    <source>
        <dbReference type="PROSITE" id="PS51590"/>
    </source>
</evidence>
<evidence type="ECO:0000256" key="1">
    <source>
        <dbReference type="ARBA" id="ARBA00004192"/>
    </source>
</evidence>
<comment type="catalytic activity">
    <reaction evidence="24">
        <text>a 5'-end (5'-triphosphoguanosine)-adenylyl-adenylyl-cytidylyl-adenosine in mRNA + S-adenosyl-L-methionine = a 5'-end (5'-triphosphoguanosine)-(2'-O-methyladenylyl)-adenylyl-cytidylyl-adenosine in mRNA + S-adenosyl-L-homocysteine + H(+)</text>
        <dbReference type="Rhea" id="RHEA:65380"/>
        <dbReference type="Rhea" id="RHEA-COMP:16797"/>
        <dbReference type="Rhea" id="RHEA-COMP:16801"/>
        <dbReference type="ChEBI" id="CHEBI:15378"/>
        <dbReference type="ChEBI" id="CHEBI:57856"/>
        <dbReference type="ChEBI" id="CHEBI:59789"/>
        <dbReference type="ChEBI" id="CHEBI:156482"/>
        <dbReference type="ChEBI" id="CHEBI:156484"/>
    </reaction>
</comment>
<dbReference type="EMBL" id="ON324119">
    <property type="protein sequence ID" value="UZC34538.1"/>
    <property type="molecule type" value="Viral_cRNA"/>
</dbReference>
<dbReference type="InterPro" id="IPR048398">
    <property type="entry name" value="Methyltrans_Mon_C"/>
</dbReference>
<evidence type="ECO:0000256" key="21">
    <source>
        <dbReference type="ARBA" id="ARBA00026099"/>
    </source>
</evidence>
<evidence type="ECO:0000256" key="16">
    <source>
        <dbReference type="ARBA" id="ARBA00023042"/>
    </source>
</evidence>
<dbReference type="PROSITE" id="PS51590">
    <property type="entry name" value="SAM_MT_MNV_L"/>
    <property type="match status" value="1"/>
</dbReference>
<dbReference type="EC" id="2.7.7.88" evidence="4"/>
<dbReference type="InterPro" id="IPR039736">
    <property type="entry name" value="L_poly_C"/>
</dbReference>
<evidence type="ECO:0000256" key="20">
    <source>
        <dbReference type="ARBA" id="ARBA00024499"/>
    </source>
</evidence>
<evidence type="ECO:0000259" key="27">
    <source>
        <dbReference type="PROSITE" id="PS50526"/>
    </source>
</evidence>
<dbReference type="Pfam" id="PF00946">
    <property type="entry name" value="Mononeg_RNA_pol"/>
    <property type="match status" value="1"/>
</dbReference>
<evidence type="ECO:0000256" key="6">
    <source>
        <dbReference type="ARBA" id="ARBA00022603"/>
    </source>
</evidence>
<evidence type="ECO:0000256" key="14">
    <source>
        <dbReference type="ARBA" id="ARBA00022844"/>
    </source>
</evidence>
<reference evidence="29" key="1">
    <citation type="journal article" date="2022" name="Vector Borne Zoonotic Dis.">
        <title>Straw-Colored Fruit Bats (Eidolon helvum) and Their Bat Flies (Cyclopodia greefi) in Nigeria Host Viruses with Multifarious Modes of Transmission.</title>
        <authorList>
            <person name="Kamani J."/>
            <person name="Gonzalez-Miguel J."/>
            <person name="Msheliza E.G."/>
            <person name="Goldberg T.L."/>
        </authorList>
    </citation>
    <scope>NUCLEOTIDE SEQUENCE</scope>
    <source>
        <strain evidence="29">NCg19</strain>
    </source>
</reference>
<evidence type="ECO:0000256" key="22">
    <source>
        <dbReference type="ARBA" id="ARBA00030436"/>
    </source>
</evidence>
<evidence type="ECO:0000256" key="9">
    <source>
        <dbReference type="ARBA" id="ARBA00022691"/>
    </source>
</evidence>
<dbReference type="Pfam" id="PF14314">
    <property type="entry name" value="Methyltrans_Mon_2nd"/>
    <property type="match status" value="1"/>
</dbReference>
<evidence type="ECO:0000256" key="3">
    <source>
        <dbReference type="ARBA" id="ARBA00012494"/>
    </source>
</evidence>
<comment type="catalytic activity">
    <reaction evidence="20">
        <text>a 5'-end (5'-triphosphoguanosine)-(2'-O-methyladenylyl)-adenylyl-cytidylyl-adenosine in mRNA + S-adenosyl-L-methionine = a 5'-end (N(7)-methyl 5'-triphosphoguanosine)-(2'-O-methyladenylyl)-adenylyl-cytidylyl-adenosine in mRNA + S-adenosyl-L-homocysteine</text>
        <dbReference type="Rhea" id="RHEA:65440"/>
        <dbReference type="Rhea" id="RHEA-COMP:16798"/>
        <dbReference type="Rhea" id="RHEA-COMP:16801"/>
        <dbReference type="ChEBI" id="CHEBI:57856"/>
        <dbReference type="ChEBI" id="CHEBI:59789"/>
        <dbReference type="ChEBI" id="CHEBI:156482"/>
        <dbReference type="ChEBI" id="CHEBI:156483"/>
    </reaction>
</comment>
<evidence type="ECO:0000313" key="29">
    <source>
        <dbReference type="EMBL" id="UZC34538.1"/>
    </source>
</evidence>
<feature type="domain" description="Mononegavirus-type SAM-dependent 2'-O-MTase" evidence="28">
    <location>
        <begin position="1647"/>
        <end position="1844"/>
    </location>
</feature>
<evidence type="ECO:0000256" key="7">
    <source>
        <dbReference type="ARBA" id="ARBA00022664"/>
    </source>
</evidence>
<keyword evidence="15" id="KW-0693">Viral RNA replication</keyword>
<keyword evidence="13" id="KW-0067">ATP-binding</keyword>
<dbReference type="GO" id="GO:0005524">
    <property type="term" value="F:ATP binding"/>
    <property type="evidence" value="ECO:0007669"/>
    <property type="project" value="UniProtKB-KW"/>
</dbReference>
<keyword evidence="11" id="KW-0547">Nucleotide-binding</keyword>
<accession>A0A9E8AFE3</accession>
<evidence type="ECO:0000256" key="5">
    <source>
        <dbReference type="ARBA" id="ARBA00022484"/>
    </source>
</evidence>
<evidence type="ECO:0000256" key="18">
    <source>
        <dbReference type="ARBA" id="ARBA00023268"/>
    </source>
</evidence>
<evidence type="ECO:0000256" key="11">
    <source>
        <dbReference type="ARBA" id="ARBA00022741"/>
    </source>
</evidence>
<dbReference type="InterPro" id="IPR026890">
    <property type="entry name" value="Mononeg_mRNAcap"/>
</dbReference>
<name>A0A9E8AFE3_9RHAB</name>
<evidence type="ECO:0000256" key="23">
    <source>
        <dbReference type="ARBA" id="ARBA00031012"/>
    </source>
</evidence>
<dbReference type="GO" id="GO:0016787">
    <property type="term" value="F:hydrolase activity"/>
    <property type="evidence" value="ECO:0007669"/>
    <property type="project" value="UniProtKB-KW"/>
</dbReference>
<evidence type="ECO:0000256" key="13">
    <source>
        <dbReference type="ARBA" id="ARBA00022840"/>
    </source>
</evidence>
<dbReference type="PROSITE" id="PS50526">
    <property type="entry name" value="RDRP_SSRNA_NEG_NONSEG"/>
    <property type="match status" value="1"/>
</dbReference>
<comment type="subcellular location">
    <subcellularLocation>
        <location evidence="1">Host cytoplasm</location>
    </subcellularLocation>
    <subcellularLocation>
        <location evidence="2">Virion</location>
    </subcellularLocation>
</comment>
<dbReference type="GO" id="GO:0003968">
    <property type="term" value="F:RNA-directed RNA polymerase activity"/>
    <property type="evidence" value="ECO:0007669"/>
    <property type="project" value="UniProtKB-KW"/>
</dbReference>
<keyword evidence="17" id="KW-1035">Host cytoplasm</keyword>
<dbReference type="InterPro" id="IPR014023">
    <property type="entry name" value="Mononeg_RNA_pol_cat"/>
</dbReference>
<evidence type="ECO:0000256" key="26">
    <source>
        <dbReference type="ARBA" id="ARBA00048548"/>
    </source>
</evidence>
<keyword evidence="14" id="KW-0946">Virion</keyword>
<evidence type="ECO:0000256" key="15">
    <source>
        <dbReference type="ARBA" id="ARBA00022953"/>
    </source>
</evidence>
<keyword evidence="9" id="KW-0949">S-adenosyl-L-methionine</keyword>
<dbReference type="Pfam" id="PF14318">
    <property type="entry name" value="Mononeg_mRNAcap"/>
    <property type="match status" value="1"/>
</dbReference>
<dbReference type="NCBIfam" id="TIGR04198">
    <property type="entry name" value="paramyx_RNAcap"/>
    <property type="match status" value="1"/>
</dbReference>
<keyword evidence="5 29" id="KW-0696">RNA-directed RNA polymerase</keyword>
<proteinExistence type="predicted"/>